<dbReference type="GO" id="GO:0007266">
    <property type="term" value="P:Rho protein signal transduction"/>
    <property type="evidence" value="ECO:0007669"/>
    <property type="project" value="TreeGrafter"/>
</dbReference>
<dbReference type="PANTHER" id="PTHR12287:SF19">
    <property type="entry name" value="EPIDERMAL GROWTH FACTOR RECEPTOR KINASE SUBSTRATE 8-LIKE PROTEIN 1"/>
    <property type="match status" value="1"/>
</dbReference>
<gene>
    <name evidence="9" type="ORF">KC01_LOCUS18751</name>
</gene>
<dbReference type="PROSITE" id="PS50002">
    <property type="entry name" value="SH3"/>
    <property type="match status" value="1"/>
</dbReference>
<dbReference type="GO" id="GO:0032587">
    <property type="term" value="C:ruffle membrane"/>
    <property type="evidence" value="ECO:0007669"/>
    <property type="project" value="TreeGrafter"/>
</dbReference>
<keyword evidence="3 6" id="KW-0728">SH3 domain</keyword>
<feature type="compositionally biased region" description="Polar residues" evidence="7">
    <location>
        <begin position="247"/>
        <end position="258"/>
    </location>
</feature>
<dbReference type="InterPro" id="IPR001452">
    <property type="entry name" value="SH3_domain"/>
</dbReference>
<dbReference type="GO" id="GO:0031982">
    <property type="term" value="C:vesicle"/>
    <property type="evidence" value="ECO:0007669"/>
    <property type="project" value="TreeGrafter"/>
</dbReference>
<dbReference type="Pfam" id="PF18016">
    <property type="entry name" value="SAM_3"/>
    <property type="match status" value="1"/>
</dbReference>
<evidence type="ECO:0000256" key="5">
    <source>
        <dbReference type="ARBA" id="ARBA00022553"/>
    </source>
</evidence>
<dbReference type="Proteomes" id="UP001497482">
    <property type="component" value="Chromosome 18"/>
</dbReference>
<dbReference type="Pfam" id="PF00018">
    <property type="entry name" value="SH3_1"/>
    <property type="match status" value="1"/>
</dbReference>
<dbReference type="GO" id="GO:0035023">
    <property type="term" value="P:regulation of Rho protein signal transduction"/>
    <property type="evidence" value="ECO:0007669"/>
    <property type="project" value="TreeGrafter"/>
</dbReference>
<dbReference type="FunFam" id="1.10.150.50:FF:000023">
    <property type="entry name" value="Epidermal growth factor receptor kinase substrate 8"/>
    <property type="match status" value="1"/>
</dbReference>
<dbReference type="GO" id="GO:1900029">
    <property type="term" value="P:positive regulation of ruffle assembly"/>
    <property type="evidence" value="ECO:0007669"/>
    <property type="project" value="TreeGrafter"/>
</dbReference>
<keyword evidence="10" id="KW-1185">Reference proteome</keyword>
<feature type="region of interest" description="Disordered" evidence="7">
    <location>
        <begin position="82"/>
        <end position="104"/>
    </location>
</feature>
<evidence type="ECO:0000256" key="1">
    <source>
        <dbReference type="ARBA" id="ARBA00004496"/>
    </source>
</evidence>
<dbReference type="SMART" id="SM00326">
    <property type="entry name" value="SH3"/>
    <property type="match status" value="1"/>
</dbReference>
<dbReference type="InterPro" id="IPR013761">
    <property type="entry name" value="SAM/pointed_sf"/>
</dbReference>
<name>A0AAV2KJG6_KNICA</name>
<accession>A0AAV2KJG6</accession>
<dbReference type="InterPro" id="IPR039801">
    <property type="entry name" value="EPS8-like"/>
</dbReference>
<comment type="subcellular location">
    <subcellularLocation>
        <location evidence="1">Cytoplasm</location>
    </subcellularLocation>
</comment>
<evidence type="ECO:0000259" key="8">
    <source>
        <dbReference type="PROSITE" id="PS50002"/>
    </source>
</evidence>
<dbReference type="GO" id="GO:0003779">
    <property type="term" value="F:actin binding"/>
    <property type="evidence" value="ECO:0007669"/>
    <property type="project" value="TreeGrafter"/>
</dbReference>
<dbReference type="Pfam" id="PF22975">
    <property type="entry name" value="EPS8_2nd"/>
    <property type="match status" value="1"/>
</dbReference>
<evidence type="ECO:0000256" key="2">
    <source>
        <dbReference type="ARBA" id="ARBA00006197"/>
    </source>
</evidence>
<proteinExistence type="inferred from homology"/>
<dbReference type="CDD" id="cd11764">
    <property type="entry name" value="SH3_Eps8"/>
    <property type="match status" value="1"/>
</dbReference>
<dbReference type="SUPFAM" id="SSF50044">
    <property type="entry name" value="SH3-domain"/>
    <property type="match status" value="1"/>
</dbReference>
<feature type="region of interest" description="Disordered" evidence="7">
    <location>
        <begin position="241"/>
        <end position="264"/>
    </location>
</feature>
<keyword evidence="5" id="KW-0597">Phosphoprotein</keyword>
<dbReference type="InterPro" id="IPR036028">
    <property type="entry name" value="SH3-like_dom_sf"/>
</dbReference>
<dbReference type="GO" id="GO:0005737">
    <property type="term" value="C:cytoplasm"/>
    <property type="evidence" value="ECO:0007669"/>
    <property type="project" value="UniProtKB-SubCell"/>
</dbReference>
<organism evidence="9 10">
    <name type="scientific">Knipowitschia caucasica</name>
    <name type="common">Caucasian dwarf goby</name>
    <name type="synonym">Pomatoschistus caucasicus</name>
    <dbReference type="NCBI Taxonomy" id="637954"/>
    <lineage>
        <taxon>Eukaryota</taxon>
        <taxon>Metazoa</taxon>
        <taxon>Chordata</taxon>
        <taxon>Craniata</taxon>
        <taxon>Vertebrata</taxon>
        <taxon>Euteleostomi</taxon>
        <taxon>Actinopterygii</taxon>
        <taxon>Neopterygii</taxon>
        <taxon>Teleostei</taxon>
        <taxon>Neoteleostei</taxon>
        <taxon>Acanthomorphata</taxon>
        <taxon>Gobiaria</taxon>
        <taxon>Gobiiformes</taxon>
        <taxon>Gobioidei</taxon>
        <taxon>Gobiidae</taxon>
        <taxon>Gobiinae</taxon>
        <taxon>Knipowitschia</taxon>
    </lineage>
</organism>
<dbReference type="AlphaFoldDB" id="A0AAV2KJG6"/>
<evidence type="ECO:0000313" key="9">
    <source>
        <dbReference type="EMBL" id="CAL1589075.1"/>
    </source>
</evidence>
<keyword evidence="4" id="KW-0963">Cytoplasm</keyword>
<dbReference type="PANTHER" id="PTHR12287">
    <property type="entry name" value="EPIDERMAL GROWTH FACTOR RECEPTOR KINASE SUBSTRATE EPS8-RELATED PROTEIN"/>
    <property type="match status" value="1"/>
</dbReference>
<evidence type="ECO:0000256" key="3">
    <source>
        <dbReference type="ARBA" id="ARBA00022443"/>
    </source>
</evidence>
<feature type="domain" description="SH3" evidence="8">
    <location>
        <begin position="268"/>
        <end position="327"/>
    </location>
</feature>
<evidence type="ECO:0000256" key="6">
    <source>
        <dbReference type="PROSITE-ProRule" id="PRU00192"/>
    </source>
</evidence>
<evidence type="ECO:0000256" key="4">
    <source>
        <dbReference type="ARBA" id="ARBA00022490"/>
    </source>
</evidence>
<dbReference type="FunFam" id="2.30.30.40:FF:000071">
    <property type="entry name" value="Epidermal growth factor receptor kinase substrate 8"/>
    <property type="match status" value="1"/>
</dbReference>
<sequence length="517" mass="57630">MSYAPPVAPRKASVRVMLSPGDQSLPGVLPMYRDPAKDNHPGPTNNNGQSSVNPEREIEILNHCFDDIERFMARLQQTAEAQSVLNQRKKKRRSKKKKEKEDDLLTVKAVPPPEEEFVDIYQKLKYSFSLLDRLKTALSEPGAAELLHHTFVPLKLMVRTTGVELGGSVVSPALTSGAVSLLQDQLTAEERELWMSLGHNWTSTRSQLGVSVPPYYPVFLDGWQPSGGLLQDPIEAQHKEDALSGSLAAQRTQATASPTEGGENGLTDEKRLYCCSYDFVARNSSELSVLQGETLEVIESSKHWWKCRNRFDQIGFVPHNILEPLSELNKTEERATVVRKETKTALVPRSKYYSYVPTSAVESISTSENLPVRPHSMLLPPSMSQAEDRSRMLIVNDELLERLASRRESMRPLVVSKAADTPCPLDYHSPAPEVKAWLNTKGFTEQTVEILGILSGAQLFSLNKQELCIVSPQEGARVYSQILVQKALLEDVRKASELETAMEKQKLKIGTAEEGQV</sequence>
<dbReference type="EMBL" id="OZ035840">
    <property type="protein sequence ID" value="CAL1589075.1"/>
    <property type="molecule type" value="Genomic_DNA"/>
</dbReference>
<dbReference type="InterPro" id="IPR041418">
    <property type="entry name" value="SAM_3"/>
</dbReference>
<evidence type="ECO:0000313" key="10">
    <source>
        <dbReference type="Proteomes" id="UP001497482"/>
    </source>
</evidence>
<dbReference type="Gene3D" id="1.10.150.50">
    <property type="entry name" value="Transcription Factor, Ets-1"/>
    <property type="match status" value="1"/>
</dbReference>
<dbReference type="Gene3D" id="2.30.30.40">
    <property type="entry name" value="SH3 Domains"/>
    <property type="match status" value="1"/>
</dbReference>
<reference evidence="9 10" key="1">
    <citation type="submission" date="2024-04" db="EMBL/GenBank/DDBJ databases">
        <authorList>
            <person name="Waldvogel A.-M."/>
            <person name="Schoenle A."/>
        </authorList>
    </citation>
    <scope>NUCLEOTIDE SEQUENCE [LARGE SCALE GENOMIC DNA]</scope>
</reference>
<feature type="compositionally biased region" description="Basic residues" evidence="7">
    <location>
        <begin position="87"/>
        <end position="98"/>
    </location>
</feature>
<feature type="compositionally biased region" description="Polar residues" evidence="7">
    <location>
        <begin position="42"/>
        <end position="53"/>
    </location>
</feature>
<dbReference type="InterPro" id="IPR055093">
    <property type="entry name" value="EPS8_2nd"/>
</dbReference>
<dbReference type="InterPro" id="IPR035462">
    <property type="entry name" value="Eps8_SH3"/>
</dbReference>
<feature type="region of interest" description="Disordered" evidence="7">
    <location>
        <begin position="1"/>
        <end position="54"/>
    </location>
</feature>
<protein>
    <recommendedName>
        <fullName evidence="8">SH3 domain-containing protein</fullName>
    </recommendedName>
</protein>
<evidence type="ECO:0000256" key="7">
    <source>
        <dbReference type="SAM" id="MobiDB-lite"/>
    </source>
</evidence>
<comment type="similarity">
    <text evidence="2">Belongs to the EPS8 family.</text>
</comment>